<keyword evidence="2" id="KW-0805">Transcription regulation</keyword>
<evidence type="ECO:0000256" key="3">
    <source>
        <dbReference type="ARBA" id="ARBA00023125"/>
    </source>
</evidence>
<dbReference type="GO" id="GO:0003677">
    <property type="term" value="F:DNA binding"/>
    <property type="evidence" value="ECO:0007669"/>
    <property type="project" value="UniProtKB-KW"/>
</dbReference>
<dbReference type="InterPro" id="IPR036390">
    <property type="entry name" value="WH_DNA-bd_sf"/>
</dbReference>
<dbReference type="RefSeq" id="WP_149600866.1">
    <property type="nucleotide sequence ID" value="NZ_VTUU01000007.1"/>
</dbReference>
<feature type="domain" description="HTH lysR-type" evidence="5">
    <location>
        <begin position="7"/>
        <end position="64"/>
    </location>
</feature>
<keyword evidence="7" id="KW-1185">Reference proteome</keyword>
<dbReference type="AlphaFoldDB" id="A0A5B0VCX9"/>
<dbReference type="GO" id="GO:0005829">
    <property type="term" value="C:cytosol"/>
    <property type="evidence" value="ECO:0007669"/>
    <property type="project" value="TreeGrafter"/>
</dbReference>
<evidence type="ECO:0000256" key="2">
    <source>
        <dbReference type="ARBA" id="ARBA00023015"/>
    </source>
</evidence>
<evidence type="ECO:0000259" key="5">
    <source>
        <dbReference type="PROSITE" id="PS50931"/>
    </source>
</evidence>
<dbReference type="PANTHER" id="PTHR30419">
    <property type="entry name" value="HTH-TYPE TRANSCRIPTIONAL REGULATOR YBHD"/>
    <property type="match status" value="1"/>
</dbReference>
<dbReference type="Pfam" id="PF03466">
    <property type="entry name" value="LysR_substrate"/>
    <property type="match status" value="1"/>
</dbReference>
<dbReference type="PROSITE" id="PS50931">
    <property type="entry name" value="HTH_LYSR"/>
    <property type="match status" value="1"/>
</dbReference>
<dbReference type="SUPFAM" id="SSF46785">
    <property type="entry name" value="Winged helix' DNA-binding domain"/>
    <property type="match status" value="1"/>
</dbReference>
<evidence type="ECO:0000313" key="7">
    <source>
        <dbReference type="Proteomes" id="UP000323161"/>
    </source>
</evidence>
<dbReference type="Pfam" id="PF00126">
    <property type="entry name" value="HTH_1"/>
    <property type="match status" value="1"/>
</dbReference>
<protein>
    <submittedName>
        <fullName evidence="6">LysR family transcriptional regulator</fullName>
    </submittedName>
</protein>
<dbReference type="Proteomes" id="UP000323161">
    <property type="component" value="Unassembled WGS sequence"/>
</dbReference>
<evidence type="ECO:0000313" key="6">
    <source>
        <dbReference type="EMBL" id="KAA1172284.1"/>
    </source>
</evidence>
<sequence>MSFNLNIDLRQLNTFLTVADTGSFSRASEKLFVAQPALSRQIRMLEEALNVEVFVRHGRGVVLTAAGELLYERARTLLQSLERTQADVTAVAGEVTGQVIFGLLPTVTHSFSASIIENYRKRFPQVQLAVKSAMSGTMQRMVMQHRLNLAISYTNSNHKNLRFRPLIEEPLYLISPNNTRVSKLSEITLDEVLELPLVMPEEKHGLRVTIEKVAAERKKIPKLAMEVSAWPMLTDMVRRGLGYSVLSPAAVHDMVQRDEVVAIPITSPELTRTLAIVTPTDLPSSVATIKLSEMIMQQVAEQVEAGTWKGKLLFNPKEISQSARQDGAIEELTN</sequence>
<dbReference type="Gene3D" id="1.10.10.10">
    <property type="entry name" value="Winged helix-like DNA-binding domain superfamily/Winged helix DNA-binding domain"/>
    <property type="match status" value="1"/>
</dbReference>
<dbReference type="InterPro" id="IPR005119">
    <property type="entry name" value="LysR_subst-bd"/>
</dbReference>
<gene>
    <name evidence="6" type="ORF">FWJ25_13895</name>
</gene>
<comment type="similarity">
    <text evidence="1">Belongs to the LysR transcriptional regulatory family.</text>
</comment>
<keyword evidence="4" id="KW-0804">Transcription</keyword>
<accession>A0A5B0VCX9</accession>
<proteinExistence type="inferred from homology"/>
<dbReference type="Gene3D" id="3.40.190.290">
    <property type="match status" value="1"/>
</dbReference>
<evidence type="ECO:0000256" key="4">
    <source>
        <dbReference type="ARBA" id="ARBA00023163"/>
    </source>
</evidence>
<evidence type="ECO:0000256" key="1">
    <source>
        <dbReference type="ARBA" id="ARBA00009437"/>
    </source>
</evidence>
<dbReference type="FunFam" id="1.10.10.10:FF:000001">
    <property type="entry name" value="LysR family transcriptional regulator"/>
    <property type="match status" value="1"/>
</dbReference>
<keyword evidence="3" id="KW-0238">DNA-binding</keyword>
<dbReference type="GO" id="GO:0003700">
    <property type="term" value="F:DNA-binding transcription factor activity"/>
    <property type="evidence" value="ECO:0007669"/>
    <property type="project" value="InterPro"/>
</dbReference>
<dbReference type="InterPro" id="IPR000847">
    <property type="entry name" value="LysR_HTH_N"/>
</dbReference>
<reference evidence="6 7" key="1">
    <citation type="submission" date="2019-08" db="EMBL/GenBank/DDBJ databases">
        <title>Marinobacter ZYF650 sp. nov., a marine bacterium isolated from seawater of the Mariana trench.</title>
        <authorList>
            <person name="Ahmad W."/>
        </authorList>
    </citation>
    <scope>NUCLEOTIDE SEQUENCE [LARGE SCALE GENOMIC DNA]</scope>
    <source>
        <strain evidence="6 7">ZYF650</strain>
    </source>
</reference>
<dbReference type="SUPFAM" id="SSF53850">
    <property type="entry name" value="Periplasmic binding protein-like II"/>
    <property type="match status" value="1"/>
</dbReference>
<dbReference type="PRINTS" id="PR00039">
    <property type="entry name" value="HTHLYSR"/>
</dbReference>
<dbReference type="InterPro" id="IPR050950">
    <property type="entry name" value="HTH-type_LysR_regulators"/>
</dbReference>
<organism evidence="6 7">
    <name type="scientific">Marinobacter salinexigens</name>
    <dbReference type="NCBI Taxonomy" id="2919747"/>
    <lineage>
        <taxon>Bacteria</taxon>
        <taxon>Pseudomonadati</taxon>
        <taxon>Pseudomonadota</taxon>
        <taxon>Gammaproteobacteria</taxon>
        <taxon>Pseudomonadales</taxon>
        <taxon>Marinobacteraceae</taxon>
        <taxon>Marinobacter</taxon>
    </lineage>
</organism>
<dbReference type="InterPro" id="IPR036388">
    <property type="entry name" value="WH-like_DNA-bd_sf"/>
</dbReference>
<name>A0A5B0VCX9_9GAMM</name>
<comment type="caution">
    <text evidence="6">The sequence shown here is derived from an EMBL/GenBank/DDBJ whole genome shotgun (WGS) entry which is preliminary data.</text>
</comment>
<dbReference type="EMBL" id="VTUU01000007">
    <property type="protein sequence ID" value="KAA1172284.1"/>
    <property type="molecule type" value="Genomic_DNA"/>
</dbReference>